<proteinExistence type="predicted"/>
<evidence type="ECO:0000313" key="1">
    <source>
        <dbReference type="EMBL" id="PKI77421.1"/>
    </source>
</evidence>
<gene>
    <name evidence="1" type="ORF">CRG98_002194</name>
</gene>
<evidence type="ECO:0000313" key="2">
    <source>
        <dbReference type="Proteomes" id="UP000233551"/>
    </source>
</evidence>
<dbReference type="EMBL" id="PGOL01000092">
    <property type="protein sequence ID" value="PKI77421.1"/>
    <property type="molecule type" value="Genomic_DNA"/>
</dbReference>
<accession>A0A2I0L9R5</accession>
<sequence length="167" mass="18194">MVLSFSGVGPLSEGSRSLLGPIQAPHLDPVPRNLDALFLRKGPIDFFIVPKPNNFGLIAMCYVVIQEGLGPPISHPDPSTEVTSVLCRRRRPRWRDRGRRLAAPNPKSIGDLRLVPGRFRVRSLQLAIPTPPPRSAMSFVGVGDLGGGVGVADWRPSSPFDFRLGLK</sequence>
<organism evidence="1 2">
    <name type="scientific">Punica granatum</name>
    <name type="common">Pomegranate</name>
    <dbReference type="NCBI Taxonomy" id="22663"/>
    <lineage>
        <taxon>Eukaryota</taxon>
        <taxon>Viridiplantae</taxon>
        <taxon>Streptophyta</taxon>
        <taxon>Embryophyta</taxon>
        <taxon>Tracheophyta</taxon>
        <taxon>Spermatophyta</taxon>
        <taxon>Magnoliopsida</taxon>
        <taxon>eudicotyledons</taxon>
        <taxon>Gunneridae</taxon>
        <taxon>Pentapetalae</taxon>
        <taxon>rosids</taxon>
        <taxon>malvids</taxon>
        <taxon>Myrtales</taxon>
        <taxon>Lythraceae</taxon>
        <taxon>Punica</taxon>
    </lineage>
</organism>
<keyword evidence="2" id="KW-1185">Reference proteome</keyword>
<name>A0A2I0L9R5_PUNGR</name>
<comment type="caution">
    <text evidence="1">The sequence shown here is derived from an EMBL/GenBank/DDBJ whole genome shotgun (WGS) entry which is preliminary data.</text>
</comment>
<dbReference type="Proteomes" id="UP000233551">
    <property type="component" value="Unassembled WGS sequence"/>
</dbReference>
<dbReference type="AlphaFoldDB" id="A0A2I0L9R5"/>
<reference evidence="1 2" key="1">
    <citation type="submission" date="2017-11" db="EMBL/GenBank/DDBJ databases">
        <title>De-novo sequencing of pomegranate (Punica granatum L.) genome.</title>
        <authorList>
            <person name="Akparov Z."/>
            <person name="Amiraslanov A."/>
            <person name="Hajiyeva S."/>
            <person name="Abbasov M."/>
            <person name="Kaur K."/>
            <person name="Hamwieh A."/>
            <person name="Solovyev V."/>
            <person name="Salamov A."/>
            <person name="Braich B."/>
            <person name="Kosarev P."/>
            <person name="Mahmoud A."/>
            <person name="Hajiyev E."/>
            <person name="Babayeva S."/>
            <person name="Izzatullayeva V."/>
            <person name="Mammadov A."/>
            <person name="Mammadov A."/>
            <person name="Sharifova S."/>
            <person name="Ojaghi J."/>
            <person name="Eynullazada K."/>
            <person name="Bayramov B."/>
            <person name="Abdulazimova A."/>
            <person name="Shahmuradov I."/>
        </authorList>
    </citation>
    <scope>NUCLEOTIDE SEQUENCE [LARGE SCALE GENOMIC DNA]</scope>
    <source>
        <strain evidence="2">cv. AG2017</strain>
        <tissue evidence="1">Leaf</tissue>
    </source>
</reference>
<protein>
    <submittedName>
        <fullName evidence="1">Uncharacterized protein</fullName>
    </submittedName>
</protein>